<reference evidence="8 9" key="1">
    <citation type="submission" date="2021-03" db="EMBL/GenBank/DDBJ databases">
        <title>Genomic Encyclopedia of Type Strains, Phase IV (KMG-IV): sequencing the most valuable type-strain genomes for metagenomic binning, comparative biology and taxonomic classification.</title>
        <authorList>
            <person name="Goeker M."/>
        </authorList>
    </citation>
    <scope>NUCLEOTIDE SEQUENCE [LARGE SCALE GENOMIC DNA]</scope>
    <source>
        <strain evidence="8 9">DSM 24950</strain>
    </source>
</reference>
<protein>
    <submittedName>
        <fullName evidence="8">Aldouronate transport system permease protein</fullName>
    </submittedName>
</protein>
<evidence type="ECO:0000256" key="2">
    <source>
        <dbReference type="ARBA" id="ARBA00022448"/>
    </source>
</evidence>
<gene>
    <name evidence="8" type="ORF">J2Z65_002400</name>
</gene>
<dbReference type="EMBL" id="JAGGKV010000005">
    <property type="protein sequence ID" value="MBP1963184.1"/>
    <property type="molecule type" value="Genomic_DNA"/>
</dbReference>
<keyword evidence="4 6" id="KW-1133">Transmembrane helix</keyword>
<accession>A0ABS4HWY5</accession>
<keyword evidence="5 6" id="KW-0472">Membrane</keyword>
<dbReference type="InterPro" id="IPR000515">
    <property type="entry name" value="MetI-like"/>
</dbReference>
<evidence type="ECO:0000256" key="3">
    <source>
        <dbReference type="ARBA" id="ARBA00022692"/>
    </source>
</evidence>
<comment type="caution">
    <text evidence="8">The sequence shown here is derived from an EMBL/GenBank/DDBJ whole genome shotgun (WGS) entry which is preliminary data.</text>
</comment>
<feature type="transmembrane region" description="Helical" evidence="6">
    <location>
        <begin position="148"/>
        <end position="170"/>
    </location>
</feature>
<sequence length="373" mass="43096">MDNHFVTVLQITRETRGCGMIRRELRNRLFTIGSPLLYLNVIKHEMGGIILKALTKLAQQRRHPNVALTEGAWGKFLKEIKRDYWLYLMLLPGVLYFLIFRYAPMWGLVIAFQNYMPFLGITKSEWVGFAHFYALFTGPDFWMLLRNTAILAAYNIFLFFPLPIIVALMLNEVRHEVYKRIVVSLVYVPHFLSWVIVVSFFYFFFAIQNGIVNEIIQSLGFQKVHFLDSASWFRPMVTLEVIWKETGWGTIIFMAALAGVNPQLYEAARMDGANRWRQLYHITLPSIRSTIIILLILRLGSFLDTGFEQIYLMLNTLNREVGEVFDTYVYTVGILGGQFGFSAAVGMFKSVIGLLLVMITNRLAKKFGEEGIY</sequence>
<feature type="transmembrane region" description="Helical" evidence="6">
    <location>
        <begin position="246"/>
        <end position="265"/>
    </location>
</feature>
<feature type="transmembrane region" description="Helical" evidence="6">
    <location>
        <begin position="84"/>
        <end position="103"/>
    </location>
</feature>
<comment type="similarity">
    <text evidence="6">Belongs to the binding-protein-dependent transport system permease family.</text>
</comment>
<dbReference type="PROSITE" id="PS50928">
    <property type="entry name" value="ABC_TM1"/>
    <property type="match status" value="1"/>
</dbReference>
<dbReference type="InterPro" id="IPR035906">
    <property type="entry name" value="MetI-like_sf"/>
</dbReference>
<dbReference type="CDD" id="cd06261">
    <property type="entry name" value="TM_PBP2"/>
    <property type="match status" value="1"/>
</dbReference>
<dbReference type="Proteomes" id="UP001519344">
    <property type="component" value="Unassembled WGS sequence"/>
</dbReference>
<dbReference type="RefSeq" id="WP_338111793.1">
    <property type="nucleotide sequence ID" value="NZ_JAAOZR010000045.1"/>
</dbReference>
<proteinExistence type="inferred from homology"/>
<evidence type="ECO:0000259" key="7">
    <source>
        <dbReference type="PROSITE" id="PS50928"/>
    </source>
</evidence>
<feature type="domain" description="ABC transmembrane type-1" evidence="7">
    <location>
        <begin position="145"/>
        <end position="360"/>
    </location>
</feature>
<evidence type="ECO:0000256" key="4">
    <source>
        <dbReference type="ARBA" id="ARBA00022989"/>
    </source>
</evidence>
<dbReference type="Gene3D" id="1.10.3720.10">
    <property type="entry name" value="MetI-like"/>
    <property type="match status" value="1"/>
</dbReference>
<dbReference type="SUPFAM" id="SSF161098">
    <property type="entry name" value="MetI-like"/>
    <property type="match status" value="1"/>
</dbReference>
<keyword evidence="3 6" id="KW-0812">Transmembrane</keyword>
<feature type="transmembrane region" description="Helical" evidence="6">
    <location>
        <begin position="286"/>
        <end position="307"/>
    </location>
</feature>
<evidence type="ECO:0000256" key="6">
    <source>
        <dbReference type="RuleBase" id="RU363032"/>
    </source>
</evidence>
<evidence type="ECO:0000256" key="5">
    <source>
        <dbReference type="ARBA" id="ARBA00023136"/>
    </source>
</evidence>
<comment type="subcellular location">
    <subcellularLocation>
        <location evidence="6">Cell membrane</location>
        <topology evidence="6">Multi-pass membrane protein</topology>
    </subcellularLocation>
    <subcellularLocation>
        <location evidence="1">Membrane</location>
        <topology evidence="1">Multi-pass membrane protein</topology>
    </subcellularLocation>
</comment>
<dbReference type="Pfam" id="PF00528">
    <property type="entry name" value="BPD_transp_1"/>
    <property type="match status" value="1"/>
</dbReference>
<keyword evidence="9" id="KW-1185">Reference proteome</keyword>
<dbReference type="PANTHER" id="PTHR43496:SF1">
    <property type="entry name" value="POLYGALACTURONAN_RHAMNOGALACTURONAN TRANSPORT SYSTEM PERMEASE PROTEIN YTEP"/>
    <property type="match status" value="1"/>
</dbReference>
<organism evidence="8 9">
    <name type="scientific">Paenibacillus aceris</name>
    <dbReference type="NCBI Taxonomy" id="869555"/>
    <lineage>
        <taxon>Bacteria</taxon>
        <taxon>Bacillati</taxon>
        <taxon>Bacillota</taxon>
        <taxon>Bacilli</taxon>
        <taxon>Bacillales</taxon>
        <taxon>Paenibacillaceae</taxon>
        <taxon>Paenibacillus</taxon>
    </lineage>
</organism>
<evidence type="ECO:0000313" key="8">
    <source>
        <dbReference type="EMBL" id="MBP1963184.1"/>
    </source>
</evidence>
<feature type="transmembrane region" description="Helical" evidence="6">
    <location>
        <begin position="182"/>
        <end position="205"/>
    </location>
</feature>
<evidence type="ECO:0000313" key="9">
    <source>
        <dbReference type="Proteomes" id="UP001519344"/>
    </source>
</evidence>
<dbReference type="PANTHER" id="PTHR43496">
    <property type="entry name" value="PROTEIN LPLB"/>
    <property type="match status" value="1"/>
</dbReference>
<feature type="transmembrane region" description="Helical" evidence="6">
    <location>
        <begin position="327"/>
        <end position="357"/>
    </location>
</feature>
<keyword evidence="2 6" id="KW-0813">Transport</keyword>
<name>A0ABS4HWY5_9BACL</name>
<evidence type="ECO:0000256" key="1">
    <source>
        <dbReference type="ARBA" id="ARBA00004141"/>
    </source>
</evidence>